<organism evidence="2 3">
    <name type="scientific">Cryphonectria parasitica (strain ATCC 38755 / EP155)</name>
    <dbReference type="NCBI Taxonomy" id="660469"/>
    <lineage>
        <taxon>Eukaryota</taxon>
        <taxon>Fungi</taxon>
        <taxon>Dikarya</taxon>
        <taxon>Ascomycota</taxon>
        <taxon>Pezizomycotina</taxon>
        <taxon>Sordariomycetes</taxon>
        <taxon>Sordariomycetidae</taxon>
        <taxon>Diaporthales</taxon>
        <taxon>Cryphonectriaceae</taxon>
        <taxon>Cryphonectria-Endothia species complex</taxon>
        <taxon>Cryphonectria</taxon>
    </lineage>
</organism>
<evidence type="ECO:0000313" key="3">
    <source>
        <dbReference type="Proteomes" id="UP000803844"/>
    </source>
</evidence>
<feature type="region of interest" description="Disordered" evidence="1">
    <location>
        <begin position="1"/>
        <end position="44"/>
    </location>
</feature>
<evidence type="ECO:0000313" key="2">
    <source>
        <dbReference type="EMBL" id="KAF3761698.1"/>
    </source>
</evidence>
<dbReference type="OrthoDB" id="5238261at2759"/>
<evidence type="ECO:0000256" key="1">
    <source>
        <dbReference type="SAM" id="MobiDB-lite"/>
    </source>
</evidence>
<proteinExistence type="predicted"/>
<sequence length="339" mass="38254">MSTFSSKAGSHRQPQRIAATMTTDPSTRLLRQRRGAPQPGSNDETIQALLRLPGFDWEPELHWVFPRENREIFRMLGVEREYEPGKWRPAANQQMLTARLADLIEACDDEWLDNWQECALKPQFWEKAAERLHPHNVWWSHFRPTAVQVYKIAMTYTARWDPKGSGITNRKEGEWGFKLGELTWGSRKAEIDPDMFAKPWNAALDFHEYCNDTEDDYGPIQPPTGMNSTSIQAFAWHPGTADSSTETEEQEKEGQNVAETSSSTNQETVTIYGPHRNAEGGADGGAEQTSVTAVIDTSNPDRLMIVFRNLDLKGKGKQKADQAGDEGVSLSGVEDEKKE</sequence>
<gene>
    <name evidence="2" type="ORF">M406DRAFT_74641</name>
</gene>
<keyword evidence="3" id="KW-1185">Reference proteome</keyword>
<dbReference type="Proteomes" id="UP000803844">
    <property type="component" value="Unassembled WGS sequence"/>
</dbReference>
<dbReference type="RefSeq" id="XP_040772677.1">
    <property type="nucleotide sequence ID" value="XM_040925754.1"/>
</dbReference>
<name>A0A9P4XVD8_CRYP1</name>
<comment type="caution">
    <text evidence="2">The sequence shown here is derived from an EMBL/GenBank/DDBJ whole genome shotgun (WGS) entry which is preliminary data.</text>
</comment>
<feature type="compositionally biased region" description="Polar residues" evidence="1">
    <location>
        <begin position="257"/>
        <end position="267"/>
    </location>
</feature>
<protein>
    <submittedName>
        <fullName evidence="2">Uncharacterized protein</fullName>
    </submittedName>
</protein>
<reference evidence="2" key="1">
    <citation type="journal article" date="2020" name="Phytopathology">
        <title>Genome sequence of the chestnut blight fungus Cryphonectria parasitica EP155: A fundamental resource for an archetypical invasive plant pathogen.</title>
        <authorList>
            <person name="Crouch J.A."/>
            <person name="Dawe A."/>
            <person name="Aerts A."/>
            <person name="Barry K."/>
            <person name="Churchill A.C.L."/>
            <person name="Grimwood J."/>
            <person name="Hillman B."/>
            <person name="Milgroom M.G."/>
            <person name="Pangilinan J."/>
            <person name="Smith M."/>
            <person name="Salamov A."/>
            <person name="Schmutz J."/>
            <person name="Yadav J."/>
            <person name="Grigoriev I.V."/>
            <person name="Nuss D."/>
        </authorList>
    </citation>
    <scope>NUCLEOTIDE SEQUENCE</scope>
    <source>
        <strain evidence="2">EP155</strain>
    </source>
</reference>
<feature type="region of interest" description="Disordered" evidence="1">
    <location>
        <begin position="311"/>
        <end position="339"/>
    </location>
</feature>
<accession>A0A9P4XVD8</accession>
<dbReference type="GeneID" id="63842883"/>
<feature type="compositionally biased region" description="Basic and acidic residues" evidence="1">
    <location>
        <begin position="311"/>
        <end position="322"/>
    </location>
</feature>
<dbReference type="EMBL" id="MU032351">
    <property type="protein sequence ID" value="KAF3761698.1"/>
    <property type="molecule type" value="Genomic_DNA"/>
</dbReference>
<dbReference type="AlphaFoldDB" id="A0A9P4XVD8"/>
<feature type="region of interest" description="Disordered" evidence="1">
    <location>
        <begin position="239"/>
        <end position="267"/>
    </location>
</feature>